<sequence>MVAASMNRRTPALLAILLLALLPAIPGGAFASEYEYLPTPLKSAIDAQGLPPGSVGLWIQRAGDNAVLAQLNADRLFNPASTLKLATSLAALDQLGPDYTWKTELWAVGELREGVLDGDLVVRGTGDPGMVNEEHWRMLGQLRQAGVERIAGDVILDASHFDVGPQDPSVFNGKPLRAYNQGVYALHVNSNAHRIRVRPGRNGEAVRVSLDPPLPDVEIDNRLRPGRGRCGDFQRGIEIDADRSNGRLTLRGEYPVHCGEYELLRSVTEPERNHAGLFRLHWSQWGGELDGEIRPGRMTPLQEEPLVTHRSRPLADLIRVSNKWSSNVMTRHLMLSLGAERHGAPVTKERSRQALLQALRELDVNPGGMRVDNGSGLSRDARMSPYQLGQILKAGWEHPLRPEFQSSLALAGVDGTLRNRFNNGAERGHMHLKTGHLREVSAVAGYVRTQSGDDVRVVLLVNDPRAHIGPGRSLQEAVLGWVRAL</sequence>
<accession>A0A1V2ZXS4</accession>
<comment type="similarity">
    <text evidence="1">Belongs to the peptidase S13 family.</text>
</comment>
<dbReference type="PANTHER" id="PTHR30023">
    <property type="entry name" value="D-ALANYL-D-ALANINE CARBOXYPEPTIDASE"/>
    <property type="match status" value="1"/>
</dbReference>
<evidence type="ECO:0000256" key="1">
    <source>
        <dbReference type="ARBA" id="ARBA00006096"/>
    </source>
</evidence>
<keyword evidence="4" id="KW-1185">Reference proteome</keyword>
<name>A0A1V2ZXS4_9GAMM</name>
<keyword evidence="3" id="KW-0121">Carboxypeptidase</keyword>
<evidence type="ECO:0000313" key="4">
    <source>
        <dbReference type="Proteomes" id="UP000189177"/>
    </source>
</evidence>
<dbReference type="Gene3D" id="3.50.80.20">
    <property type="entry name" value="D-Ala-D-Ala carboxypeptidase C, peptidase S13"/>
    <property type="match status" value="1"/>
</dbReference>
<dbReference type="Gene3D" id="3.40.710.10">
    <property type="entry name" value="DD-peptidase/beta-lactamase superfamily"/>
    <property type="match status" value="2"/>
</dbReference>
<keyword evidence="3" id="KW-0645">Protease</keyword>
<dbReference type="AlphaFoldDB" id="A0A1V2ZXS4"/>
<gene>
    <name evidence="3" type="ORF">B1A74_10005</name>
</gene>
<dbReference type="InterPro" id="IPR012338">
    <property type="entry name" value="Beta-lactam/transpept-like"/>
</dbReference>
<dbReference type="GO" id="GO:0004185">
    <property type="term" value="F:serine-type carboxypeptidase activity"/>
    <property type="evidence" value="ECO:0007669"/>
    <property type="project" value="InterPro"/>
</dbReference>
<dbReference type="InterPro" id="IPR000667">
    <property type="entry name" value="Peptidase_S13"/>
</dbReference>
<reference evidence="3 4" key="1">
    <citation type="submission" date="2017-02" db="EMBL/GenBank/DDBJ databases">
        <title>Genomic diversity within the haloalkaliphilic genus Thioalkalivibrio.</title>
        <authorList>
            <person name="Ahn A.-C."/>
            <person name="Meier-Kolthoff J."/>
            <person name="Overmars L."/>
            <person name="Richter M."/>
            <person name="Woyke T."/>
            <person name="Sorokin D.Y."/>
            <person name="Muyzer G."/>
        </authorList>
    </citation>
    <scope>NUCLEOTIDE SEQUENCE [LARGE SCALE GENOMIC DNA]</scope>
    <source>
        <strain evidence="3 4">HL17</strain>
    </source>
</reference>
<dbReference type="NCBIfam" id="TIGR00666">
    <property type="entry name" value="PBP4"/>
    <property type="match status" value="1"/>
</dbReference>
<evidence type="ECO:0000313" key="3">
    <source>
        <dbReference type="EMBL" id="OOC09643.1"/>
    </source>
</evidence>
<comment type="caution">
    <text evidence="3">The sequence shown here is derived from an EMBL/GenBank/DDBJ whole genome shotgun (WGS) entry which is preliminary data.</text>
</comment>
<evidence type="ECO:0000256" key="2">
    <source>
        <dbReference type="ARBA" id="ARBA00022801"/>
    </source>
</evidence>
<dbReference type="GO" id="GO:0000270">
    <property type="term" value="P:peptidoglycan metabolic process"/>
    <property type="evidence" value="ECO:0007669"/>
    <property type="project" value="TreeGrafter"/>
</dbReference>
<proteinExistence type="inferred from homology"/>
<dbReference type="Pfam" id="PF02113">
    <property type="entry name" value="Peptidase_S13"/>
    <property type="match status" value="1"/>
</dbReference>
<dbReference type="STRING" id="252474.B1A74_10005"/>
<dbReference type="GO" id="GO:0006508">
    <property type="term" value="P:proteolysis"/>
    <property type="evidence" value="ECO:0007669"/>
    <property type="project" value="InterPro"/>
</dbReference>
<dbReference type="PANTHER" id="PTHR30023:SF0">
    <property type="entry name" value="PENICILLIN-SENSITIVE CARBOXYPEPTIDASE A"/>
    <property type="match status" value="1"/>
</dbReference>
<dbReference type="SUPFAM" id="SSF56601">
    <property type="entry name" value="beta-lactamase/transpeptidase-like"/>
    <property type="match status" value="1"/>
</dbReference>
<organism evidence="3 4">
    <name type="scientific">Thioalkalivibrio halophilus</name>
    <dbReference type="NCBI Taxonomy" id="252474"/>
    <lineage>
        <taxon>Bacteria</taxon>
        <taxon>Pseudomonadati</taxon>
        <taxon>Pseudomonadota</taxon>
        <taxon>Gammaproteobacteria</taxon>
        <taxon>Chromatiales</taxon>
        <taxon>Ectothiorhodospiraceae</taxon>
        <taxon>Thioalkalivibrio</taxon>
    </lineage>
</organism>
<protein>
    <submittedName>
        <fullName evidence="3">D-alanyl-D-alanine carboxypeptidase/D-alanyl-D-alanine-endopeptidase</fullName>
    </submittedName>
</protein>
<dbReference type="PRINTS" id="PR00922">
    <property type="entry name" value="DADACBPTASE3"/>
</dbReference>
<dbReference type="EMBL" id="MUZR01000041">
    <property type="protein sequence ID" value="OOC09643.1"/>
    <property type="molecule type" value="Genomic_DNA"/>
</dbReference>
<dbReference type="Proteomes" id="UP000189177">
    <property type="component" value="Unassembled WGS sequence"/>
</dbReference>
<keyword evidence="2" id="KW-0378">Hydrolase</keyword>